<organism evidence="1 2">
    <name type="scientific">Candidatus Nanogingivalis gingivitcus</name>
    <dbReference type="NCBI Taxonomy" id="2171992"/>
    <lineage>
        <taxon>Bacteria</taxon>
        <taxon>Candidatus Saccharimonadota</taxon>
        <taxon>Candidatus Nanosyncoccalia</taxon>
        <taxon>Candidatus Nanogingivales</taxon>
        <taxon>Candidatus Nanogingivalaceae</taxon>
        <taxon>Candidatus Nanogingivalis</taxon>
    </lineage>
</organism>
<name>A0ABY0FK85_9BACT</name>
<dbReference type="Proteomes" id="UP001190925">
    <property type="component" value="Unassembled WGS sequence"/>
</dbReference>
<protein>
    <submittedName>
        <fullName evidence="1">Uncharacterized protein</fullName>
    </submittedName>
</protein>
<proteinExistence type="predicted"/>
<evidence type="ECO:0000313" key="1">
    <source>
        <dbReference type="EMBL" id="RYC72425.1"/>
    </source>
</evidence>
<comment type="caution">
    <text evidence="1">The sequence shown here is derived from an EMBL/GenBank/DDBJ whole genome shotgun (WGS) entry which is preliminary data.</text>
</comment>
<evidence type="ECO:0000313" key="2">
    <source>
        <dbReference type="Proteomes" id="UP001190925"/>
    </source>
</evidence>
<accession>A0ABY0FK85</accession>
<reference evidence="1 2" key="2">
    <citation type="journal article" date="2020" name="Cell Rep.">
        <title>Acquisition and Adaptation of Ultra-small Parasitic Reduced Genome Bacteria to Mammalian Hosts.</title>
        <authorList>
            <person name="McLean J.S."/>
            <person name="Bor B."/>
            <person name="Kerns K.A."/>
            <person name="Liu Q."/>
            <person name="To T.T."/>
            <person name="Solden L."/>
            <person name="Hendrickson E.L."/>
            <person name="Wrighton K."/>
            <person name="Shi W."/>
            <person name="He X."/>
        </authorList>
    </citation>
    <scope>NUCLEOTIDE SEQUENCE [LARGE SCALE GENOMIC DNA]</scope>
    <source>
        <strain evidence="1 2">TM7_CMJM_G6_1_HOT_870</strain>
    </source>
</reference>
<sequence>MELEVKISNRTRRNGELPFIIEAKNDRKARTIKEFYNLVENFFKKFDGVESVKLYVEFKDNKILTGTTIHYCQENGIILDIYQSNNSGKYSRLLPGEWEIRNAALSNLIATSL</sequence>
<reference evidence="1 2" key="1">
    <citation type="journal article" date="2018" name="bioRxiv">
        <title>Evidence of independent acquisition and adaption of ultra-small bacteria to human hosts across the highly diverse yet reduced genomes of the phylum Saccharibacteria.</title>
        <authorList>
            <person name="McLean J.S."/>
            <person name="Bor B."/>
            <person name="To T.T."/>
            <person name="Liu Q."/>
            <person name="Kearns K.A."/>
            <person name="Solden L.M."/>
            <person name="Wrighton K.C."/>
            <person name="He X."/>
            <person name="Shi W."/>
        </authorList>
    </citation>
    <scope>NUCLEOTIDE SEQUENCE [LARGE SCALE GENOMIC DNA]</scope>
    <source>
        <strain evidence="1 2">TM7_CMJM_G6_1_HOT_870</strain>
    </source>
</reference>
<dbReference type="EMBL" id="PRLK01000008">
    <property type="protein sequence ID" value="RYC72425.1"/>
    <property type="molecule type" value="Genomic_DNA"/>
</dbReference>
<gene>
    <name evidence="1" type="ORF">G6CMJM_00523</name>
</gene>
<keyword evidence="2" id="KW-1185">Reference proteome</keyword>
<dbReference type="RefSeq" id="WP_129718919.1">
    <property type="nucleotide sequence ID" value="NZ_PRLK01000008.1"/>
</dbReference>